<evidence type="ECO:0008006" key="3">
    <source>
        <dbReference type="Google" id="ProtNLM"/>
    </source>
</evidence>
<accession>S8G167</accession>
<dbReference type="OrthoDB" id="2535938at2759"/>
<reference evidence="1 2" key="1">
    <citation type="journal article" date="2012" name="Science">
        <title>The Paleozoic origin of enzymatic lignin decomposition reconstructed from 31 fungal genomes.</title>
        <authorList>
            <person name="Floudas D."/>
            <person name="Binder M."/>
            <person name="Riley R."/>
            <person name="Barry K."/>
            <person name="Blanchette R.A."/>
            <person name="Henrissat B."/>
            <person name="Martinez A.T."/>
            <person name="Otillar R."/>
            <person name="Spatafora J.W."/>
            <person name="Yadav J.S."/>
            <person name="Aerts A."/>
            <person name="Benoit I."/>
            <person name="Boyd A."/>
            <person name="Carlson A."/>
            <person name="Copeland A."/>
            <person name="Coutinho P.M."/>
            <person name="de Vries R.P."/>
            <person name="Ferreira P."/>
            <person name="Findley K."/>
            <person name="Foster B."/>
            <person name="Gaskell J."/>
            <person name="Glotzer D."/>
            <person name="Gorecki P."/>
            <person name="Heitman J."/>
            <person name="Hesse C."/>
            <person name="Hori C."/>
            <person name="Igarashi K."/>
            <person name="Jurgens J.A."/>
            <person name="Kallen N."/>
            <person name="Kersten P."/>
            <person name="Kohler A."/>
            <person name="Kuees U."/>
            <person name="Kumar T.K.A."/>
            <person name="Kuo A."/>
            <person name="LaButti K."/>
            <person name="Larrondo L.F."/>
            <person name="Lindquist E."/>
            <person name="Ling A."/>
            <person name="Lombard V."/>
            <person name="Lucas S."/>
            <person name="Lundell T."/>
            <person name="Martin R."/>
            <person name="McLaughlin D.J."/>
            <person name="Morgenstern I."/>
            <person name="Morin E."/>
            <person name="Murat C."/>
            <person name="Nagy L.G."/>
            <person name="Nolan M."/>
            <person name="Ohm R.A."/>
            <person name="Patyshakuliyeva A."/>
            <person name="Rokas A."/>
            <person name="Ruiz-Duenas F.J."/>
            <person name="Sabat G."/>
            <person name="Salamov A."/>
            <person name="Samejima M."/>
            <person name="Schmutz J."/>
            <person name="Slot J.C."/>
            <person name="St John F."/>
            <person name="Stenlid J."/>
            <person name="Sun H."/>
            <person name="Sun S."/>
            <person name="Syed K."/>
            <person name="Tsang A."/>
            <person name="Wiebenga A."/>
            <person name="Young D."/>
            <person name="Pisabarro A."/>
            <person name="Eastwood D.C."/>
            <person name="Martin F."/>
            <person name="Cullen D."/>
            <person name="Grigoriev I.V."/>
            <person name="Hibbett D.S."/>
        </authorList>
    </citation>
    <scope>NUCLEOTIDE SEQUENCE</scope>
    <source>
        <strain evidence="2">FP-58527</strain>
    </source>
</reference>
<feature type="non-terminal residue" evidence="1">
    <location>
        <position position="1"/>
    </location>
</feature>
<proteinExistence type="predicted"/>
<dbReference type="eggNOG" id="ENOG502SNT8">
    <property type="taxonomic scope" value="Eukaryota"/>
</dbReference>
<dbReference type="HOGENOM" id="CLU_087177_0_0_1"/>
<gene>
    <name evidence="1" type="ORF">FOMPIDRAFT_1087181</name>
</gene>
<name>S8G167_FOMSC</name>
<evidence type="ECO:0000313" key="2">
    <source>
        <dbReference type="Proteomes" id="UP000015241"/>
    </source>
</evidence>
<sequence>NGQGAFEALHFSWYNRHCTTGHAAPNDVQPNLLKRSGRSRTNYNQFLPYMSKDVTEHAPVYQLVKKILRDVFDWLGEKLQGVLPREYSRLQATASLLPDYSASAVQPFVGLVLNFNVASQAHRDVKDDGICLVIPVGDFVEGALCLVEPGIVLPLRHGDFTVFPSCEITHFNLHY</sequence>
<dbReference type="EMBL" id="KE504128">
    <property type="protein sequence ID" value="EPT04075.1"/>
    <property type="molecule type" value="Genomic_DNA"/>
</dbReference>
<protein>
    <recommendedName>
        <fullName evidence="3">Isopenicillin N synthase-like Fe(2+) 2OG dioxygenase domain-containing protein</fullName>
    </recommendedName>
</protein>
<dbReference type="Gene3D" id="3.60.130.30">
    <property type="match status" value="1"/>
</dbReference>
<dbReference type="InParanoid" id="S8G167"/>
<feature type="non-terminal residue" evidence="1">
    <location>
        <position position="175"/>
    </location>
</feature>
<keyword evidence="2" id="KW-1185">Reference proteome</keyword>
<dbReference type="AlphaFoldDB" id="S8G167"/>
<organism evidence="1 2">
    <name type="scientific">Fomitopsis schrenkii</name>
    <name type="common">Brown rot fungus</name>
    <dbReference type="NCBI Taxonomy" id="2126942"/>
    <lineage>
        <taxon>Eukaryota</taxon>
        <taxon>Fungi</taxon>
        <taxon>Dikarya</taxon>
        <taxon>Basidiomycota</taxon>
        <taxon>Agaricomycotina</taxon>
        <taxon>Agaricomycetes</taxon>
        <taxon>Polyporales</taxon>
        <taxon>Fomitopsis</taxon>
    </lineage>
</organism>
<dbReference type="Proteomes" id="UP000015241">
    <property type="component" value="Unassembled WGS sequence"/>
</dbReference>
<evidence type="ECO:0000313" key="1">
    <source>
        <dbReference type="EMBL" id="EPT04075.1"/>
    </source>
</evidence>